<keyword evidence="3" id="KW-1185">Reference proteome</keyword>
<accession>A0ABV4P793</accession>
<dbReference type="Proteomes" id="UP001569428">
    <property type="component" value="Unassembled WGS sequence"/>
</dbReference>
<dbReference type="EMBL" id="JBGMEK010000139">
    <property type="protein sequence ID" value="MFA0813793.1"/>
    <property type="molecule type" value="Genomic_DNA"/>
</dbReference>
<proteinExistence type="predicted"/>
<feature type="domain" description="Peptidase metallopeptidase" evidence="1">
    <location>
        <begin position="74"/>
        <end position="234"/>
    </location>
</feature>
<reference evidence="2 3" key="1">
    <citation type="submission" date="2024-08" db="EMBL/GenBank/DDBJ databases">
        <authorList>
            <person name="Ishaq N."/>
        </authorList>
    </citation>
    <scope>NUCLEOTIDE SEQUENCE [LARGE SCALE GENOMIC DNA]</scope>
    <source>
        <strain evidence="2 3">DSM 18651</strain>
    </source>
</reference>
<protein>
    <submittedName>
        <fullName evidence="2">Matrix metalloproteinase-11</fullName>
    </submittedName>
</protein>
<comment type="caution">
    <text evidence="2">The sequence shown here is derived from an EMBL/GenBank/DDBJ whole genome shotgun (WGS) entry which is preliminary data.</text>
</comment>
<gene>
    <name evidence="2" type="ORF">ACCI49_23185</name>
</gene>
<keyword evidence="2" id="KW-0378">Hydrolase</keyword>
<keyword evidence="2" id="KW-0482">Metalloprotease</keyword>
<dbReference type="GO" id="GO:0008237">
    <property type="term" value="F:metallopeptidase activity"/>
    <property type="evidence" value="ECO:0007669"/>
    <property type="project" value="UniProtKB-KW"/>
</dbReference>
<dbReference type="RefSeq" id="WP_371841611.1">
    <property type="nucleotide sequence ID" value="NZ_JBGMEK010000139.1"/>
</dbReference>
<sequence length="268" mass="30815">MSSIDKSYSKESIKLKLKSKKECDSCAEPVAHKYGNNKICVTDKVGFPTLGNKSPLDLVLHSGEGYIPLWEKGTTLRWKFDEGSLKYFKNTDEIKQYIRVLLGEALLKWGDASPVRFNENPNVWDFKIRVEPVENCSVAGCTLARAFFPNPGRNELVLFPTMFEQSRKEQVDTIIHELGHIFGLRHFFADVKEKAWPSVIYGEHKPFSIMNYEEKSELTKEDKVDLKILYDLAWSGELVEIDGAQIKFVKPYHETILLEPVIFESSFR</sequence>
<evidence type="ECO:0000313" key="2">
    <source>
        <dbReference type="EMBL" id="MFA0813793.1"/>
    </source>
</evidence>
<keyword evidence="2" id="KW-0645">Protease</keyword>
<dbReference type="InterPro" id="IPR024079">
    <property type="entry name" value="MetalloPept_cat_dom_sf"/>
</dbReference>
<dbReference type="SMART" id="SM00235">
    <property type="entry name" value="ZnMc"/>
    <property type="match status" value="1"/>
</dbReference>
<organism evidence="2 3">
    <name type="scientific">Microbulbifer epialgicus</name>
    <dbReference type="NCBI Taxonomy" id="393907"/>
    <lineage>
        <taxon>Bacteria</taxon>
        <taxon>Pseudomonadati</taxon>
        <taxon>Pseudomonadota</taxon>
        <taxon>Gammaproteobacteria</taxon>
        <taxon>Cellvibrionales</taxon>
        <taxon>Microbulbiferaceae</taxon>
        <taxon>Microbulbifer</taxon>
    </lineage>
</organism>
<evidence type="ECO:0000313" key="3">
    <source>
        <dbReference type="Proteomes" id="UP001569428"/>
    </source>
</evidence>
<name>A0ABV4P793_9GAMM</name>
<evidence type="ECO:0000259" key="1">
    <source>
        <dbReference type="SMART" id="SM00235"/>
    </source>
</evidence>
<dbReference type="InterPro" id="IPR006026">
    <property type="entry name" value="Peptidase_Metallo"/>
</dbReference>
<dbReference type="SUPFAM" id="SSF55486">
    <property type="entry name" value="Metalloproteases ('zincins'), catalytic domain"/>
    <property type="match status" value="1"/>
</dbReference>
<dbReference type="Gene3D" id="3.40.390.10">
    <property type="entry name" value="Collagenase (Catalytic Domain)"/>
    <property type="match status" value="1"/>
</dbReference>